<organism evidence="1 2">
    <name type="scientific">Anaeramoeba ignava</name>
    <name type="common">Anaerobic marine amoeba</name>
    <dbReference type="NCBI Taxonomy" id="1746090"/>
    <lineage>
        <taxon>Eukaryota</taxon>
        <taxon>Metamonada</taxon>
        <taxon>Anaeramoebidae</taxon>
        <taxon>Anaeramoeba</taxon>
    </lineage>
</organism>
<keyword evidence="2" id="KW-1185">Reference proteome</keyword>
<name>A0A9Q0R4S2_ANAIG</name>
<sequence>MKRDKSNVQFKEILNLYYTIALLSNETLSNLLNVNIYPNTEETPITFFSYQEIFPLKTLDRLDNGTLMNVDSQVGGLYYTYIYTCN</sequence>
<evidence type="ECO:0000313" key="2">
    <source>
        <dbReference type="Proteomes" id="UP001149090"/>
    </source>
</evidence>
<protein>
    <submittedName>
        <fullName evidence="1">Uncharacterized protein</fullName>
    </submittedName>
</protein>
<dbReference type="EMBL" id="JAPDFW010000142">
    <property type="protein sequence ID" value="KAJ5066493.1"/>
    <property type="molecule type" value="Genomic_DNA"/>
</dbReference>
<accession>A0A9Q0R4S2</accession>
<comment type="caution">
    <text evidence="1">The sequence shown here is derived from an EMBL/GenBank/DDBJ whole genome shotgun (WGS) entry which is preliminary data.</text>
</comment>
<dbReference type="AlphaFoldDB" id="A0A9Q0R4S2"/>
<dbReference type="Proteomes" id="UP001149090">
    <property type="component" value="Unassembled WGS sequence"/>
</dbReference>
<proteinExistence type="predicted"/>
<gene>
    <name evidence="1" type="ORF">M0811_13607</name>
</gene>
<reference evidence="1" key="1">
    <citation type="submission" date="2022-10" db="EMBL/GenBank/DDBJ databases">
        <title>Novel sulphate-reducing endosymbionts in the free-living metamonad Anaeramoeba.</title>
        <authorList>
            <person name="Jerlstrom-Hultqvist J."/>
            <person name="Cepicka I."/>
            <person name="Gallot-Lavallee L."/>
            <person name="Salas-Leiva D."/>
            <person name="Curtis B.A."/>
            <person name="Zahonova K."/>
            <person name="Pipaliya S."/>
            <person name="Dacks J."/>
            <person name="Roger A.J."/>
        </authorList>
    </citation>
    <scope>NUCLEOTIDE SEQUENCE</scope>
    <source>
        <strain evidence="1">BMAN</strain>
    </source>
</reference>
<evidence type="ECO:0000313" key="1">
    <source>
        <dbReference type="EMBL" id="KAJ5066493.1"/>
    </source>
</evidence>